<evidence type="ECO:0000256" key="3">
    <source>
        <dbReference type="ARBA" id="ARBA00010861"/>
    </source>
</evidence>
<dbReference type="SMART" id="SM01262">
    <property type="entry name" value="LAMTOR"/>
    <property type="match status" value="1"/>
</dbReference>
<dbReference type="GO" id="GO:0005765">
    <property type="term" value="C:lysosomal membrane"/>
    <property type="evidence" value="ECO:0007669"/>
    <property type="project" value="UniProtKB-SubCell"/>
</dbReference>
<keyword evidence="7" id="KW-0472">Membrane</keyword>
<dbReference type="PANTHER" id="PTHR13401">
    <property type="entry name" value="RAGULATOR COMPLEX PROTEIN LAMTOR1"/>
    <property type="match status" value="1"/>
</dbReference>
<dbReference type="AlphaFoldDB" id="U5EWX5"/>
<reference evidence="12" key="1">
    <citation type="journal article" date="2014" name="Insect Biochem. Mol. Biol.">
        <title>An insight into the sialome of the frog biting fly, Corethrella appendiculata.</title>
        <authorList>
            <person name="Ribeiro J.M.C."/>
            <person name="Chagas A.C."/>
            <person name="Pham V.M."/>
            <person name="Lounibos L.P."/>
            <person name="Calvo E."/>
        </authorList>
    </citation>
    <scope>NUCLEOTIDE SEQUENCE</scope>
    <source>
        <tissue evidence="12">Salivary glands</tissue>
    </source>
</reference>
<keyword evidence="8" id="KW-0564">Palmitate</keyword>
<comment type="subcellular location">
    <subcellularLocation>
        <location evidence="2">Late endosome membrane</location>
        <topology evidence="2">Lipid-anchor</topology>
        <orientation evidence="2">Cytoplasmic side</orientation>
    </subcellularLocation>
    <subcellularLocation>
        <location evidence="1">Lysosome membrane</location>
        <topology evidence="1">Lipid-anchor</topology>
        <orientation evidence="1">Cytoplasmic side</orientation>
    </subcellularLocation>
</comment>
<sequence length="180" mass="20175">MNYIRSIINYTASLGCCFCHEDSVSTGNEPNERTHLLVDPVSNSPAVRRSNSDDFINDYPNSLPKKDEQTALNKIIQDTATNIIDVAAMDSSHLQPQEYNDRVKLYSNRLAQQWNSINHPTTGPIGLLKDIPNPETILSSSPISNEDLIMMRSVVQMAHTALSEIKIEHTDELVVPFRIP</sequence>
<keyword evidence="10" id="KW-0449">Lipoprotein</keyword>
<dbReference type="GO" id="GO:0071986">
    <property type="term" value="C:Ragulator complex"/>
    <property type="evidence" value="ECO:0007669"/>
    <property type="project" value="InterPro"/>
</dbReference>
<proteinExistence type="evidence at transcript level"/>
<evidence type="ECO:0000256" key="9">
    <source>
        <dbReference type="ARBA" id="ARBA00023228"/>
    </source>
</evidence>
<evidence type="ECO:0000256" key="5">
    <source>
        <dbReference type="ARBA" id="ARBA00022707"/>
    </source>
</evidence>
<protein>
    <recommendedName>
        <fullName evidence="4">Ragulator complex protein LAMTOR1</fullName>
    </recommendedName>
    <alternativeName>
        <fullName evidence="11">Late endosomal/lysosomal adaptor and MAPK and MTOR activator 1</fullName>
    </alternativeName>
</protein>
<dbReference type="GO" id="GO:0071230">
    <property type="term" value="P:cellular response to amino acid stimulus"/>
    <property type="evidence" value="ECO:0007669"/>
    <property type="project" value="InterPro"/>
</dbReference>
<dbReference type="GO" id="GO:0045121">
    <property type="term" value="C:membrane raft"/>
    <property type="evidence" value="ECO:0007669"/>
    <property type="project" value="InterPro"/>
</dbReference>
<evidence type="ECO:0000256" key="6">
    <source>
        <dbReference type="ARBA" id="ARBA00022753"/>
    </source>
</evidence>
<keyword evidence="9" id="KW-0458">Lysosome</keyword>
<dbReference type="EMBL" id="GANO01000350">
    <property type="protein sequence ID" value="JAB59521.1"/>
    <property type="molecule type" value="mRNA"/>
</dbReference>
<evidence type="ECO:0000256" key="4">
    <source>
        <dbReference type="ARBA" id="ARBA00016099"/>
    </source>
</evidence>
<evidence type="ECO:0000313" key="12">
    <source>
        <dbReference type="EMBL" id="JAB59521.1"/>
    </source>
</evidence>
<dbReference type="GO" id="GO:0007040">
    <property type="term" value="P:lysosome organization"/>
    <property type="evidence" value="ECO:0007669"/>
    <property type="project" value="InterPro"/>
</dbReference>
<dbReference type="GO" id="GO:0042632">
    <property type="term" value="P:cholesterol homeostasis"/>
    <property type="evidence" value="ECO:0007669"/>
    <property type="project" value="InterPro"/>
</dbReference>
<evidence type="ECO:0000256" key="8">
    <source>
        <dbReference type="ARBA" id="ARBA00023139"/>
    </source>
</evidence>
<dbReference type="InterPro" id="IPR028209">
    <property type="entry name" value="LAMTOR1/MEH1"/>
</dbReference>
<dbReference type="PANTHER" id="PTHR13401:SF2">
    <property type="entry name" value="RAGULATOR COMPLEX PROTEIN LAMTOR1"/>
    <property type="match status" value="1"/>
</dbReference>
<dbReference type="GO" id="GO:0043410">
    <property type="term" value="P:positive regulation of MAPK cascade"/>
    <property type="evidence" value="ECO:0007669"/>
    <property type="project" value="InterPro"/>
</dbReference>
<dbReference type="PROSITE" id="PS51257">
    <property type="entry name" value="PROKAR_LIPOPROTEIN"/>
    <property type="match status" value="1"/>
</dbReference>
<dbReference type="GO" id="GO:0031902">
    <property type="term" value="C:late endosome membrane"/>
    <property type="evidence" value="ECO:0007669"/>
    <property type="project" value="UniProtKB-SubCell"/>
</dbReference>
<evidence type="ECO:0000256" key="7">
    <source>
        <dbReference type="ARBA" id="ARBA00023136"/>
    </source>
</evidence>
<dbReference type="Pfam" id="PF15454">
    <property type="entry name" value="LAMTOR"/>
    <property type="match status" value="1"/>
</dbReference>
<dbReference type="GO" id="GO:0001919">
    <property type="term" value="P:regulation of receptor recycling"/>
    <property type="evidence" value="ECO:0007669"/>
    <property type="project" value="InterPro"/>
</dbReference>
<name>U5EWX5_9DIPT</name>
<organism evidence="12">
    <name type="scientific">Corethrella appendiculata</name>
    <dbReference type="NCBI Taxonomy" id="1370023"/>
    <lineage>
        <taxon>Eukaryota</taxon>
        <taxon>Metazoa</taxon>
        <taxon>Ecdysozoa</taxon>
        <taxon>Arthropoda</taxon>
        <taxon>Hexapoda</taxon>
        <taxon>Insecta</taxon>
        <taxon>Pterygota</taxon>
        <taxon>Neoptera</taxon>
        <taxon>Endopterygota</taxon>
        <taxon>Diptera</taxon>
        <taxon>Nematocera</taxon>
        <taxon>Culicoidea</taxon>
        <taxon>Chaoboridae</taxon>
        <taxon>Corethrella</taxon>
    </lineage>
</organism>
<dbReference type="GO" id="GO:0060090">
    <property type="term" value="F:molecular adaptor activity"/>
    <property type="evidence" value="ECO:0007669"/>
    <property type="project" value="TreeGrafter"/>
</dbReference>
<accession>U5EWX5</accession>
<evidence type="ECO:0000256" key="1">
    <source>
        <dbReference type="ARBA" id="ARBA00004122"/>
    </source>
</evidence>
<dbReference type="GO" id="GO:0016197">
    <property type="term" value="P:endosomal transport"/>
    <property type="evidence" value="ECO:0007669"/>
    <property type="project" value="InterPro"/>
</dbReference>
<dbReference type="GO" id="GO:0032008">
    <property type="term" value="P:positive regulation of TOR signaling"/>
    <property type="evidence" value="ECO:0007669"/>
    <property type="project" value="InterPro"/>
</dbReference>
<evidence type="ECO:0000256" key="10">
    <source>
        <dbReference type="ARBA" id="ARBA00023288"/>
    </source>
</evidence>
<evidence type="ECO:0000256" key="2">
    <source>
        <dbReference type="ARBA" id="ARBA00004577"/>
    </source>
</evidence>
<comment type="similarity">
    <text evidence="3">Belongs to the LAMTOR1 family.</text>
</comment>
<dbReference type="GO" id="GO:0005085">
    <property type="term" value="F:guanyl-nucleotide exchange factor activity"/>
    <property type="evidence" value="ECO:0007669"/>
    <property type="project" value="TreeGrafter"/>
</dbReference>
<keyword evidence="6" id="KW-0967">Endosome</keyword>
<evidence type="ECO:0000256" key="11">
    <source>
        <dbReference type="ARBA" id="ARBA00032695"/>
    </source>
</evidence>
<keyword evidence="5" id="KW-0519">Myristate</keyword>